<keyword evidence="5" id="KW-1185">Reference proteome</keyword>
<evidence type="ECO:0000256" key="3">
    <source>
        <dbReference type="SAM" id="Phobius"/>
    </source>
</evidence>
<proteinExistence type="predicted"/>
<dbReference type="InterPro" id="IPR010388">
    <property type="entry name" value="Anaerobic_Co-chelatase"/>
</dbReference>
<dbReference type="EC" id="4.99.1.3" evidence="4"/>
<evidence type="ECO:0000313" key="4">
    <source>
        <dbReference type="EMBL" id="AOO65290.1"/>
    </source>
</evidence>
<dbReference type="Proteomes" id="UP000094609">
    <property type="component" value="Chromosome"/>
</dbReference>
<feature type="active site" description="Proton acceptor" evidence="1">
    <location>
        <position position="171"/>
    </location>
</feature>
<dbReference type="STRING" id="1193502.SHALO_1515"/>
<feature type="binding site" evidence="2">
    <location>
        <position position="201"/>
    </location>
    <ligand>
        <name>Co(2+)</name>
        <dbReference type="ChEBI" id="CHEBI:48828"/>
    </ligand>
</feature>
<keyword evidence="3" id="KW-1133">Transmembrane helix</keyword>
<dbReference type="PANTHER" id="PTHR33542:SF3">
    <property type="entry name" value="SIROHYDROCHLORIN FERROCHELATASE, CHLOROPLASTIC"/>
    <property type="match status" value="1"/>
</dbReference>
<dbReference type="CDD" id="cd03413">
    <property type="entry name" value="CbiK_C"/>
    <property type="match status" value="1"/>
</dbReference>
<dbReference type="KEGG" id="shal:SHALO_1515"/>
<dbReference type="AlphaFoldDB" id="A0A1D7TK30"/>
<keyword evidence="3" id="KW-0472">Membrane</keyword>
<dbReference type="Pfam" id="PF06180">
    <property type="entry name" value="CbiK"/>
    <property type="match status" value="1"/>
</dbReference>
<dbReference type="PIRSF" id="PIRSF033579">
    <property type="entry name" value="Anaer_Co_chel"/>
    <property type="match status" value="1"/>
</dbReference>
<reference evidence="5" key="1">
    <citation type="submission" date="2016-08" db="EMBL/GenBank/DDBJ databases">
        <title>Complete genome sequence of the organohalide-respiring Epsilonproteobacterium Sulfurospirillum halorespirans.</title>
        <authorList>
            <person name="Goris T."/>
            <person name="Zimmermann J."/>
            <person name="Schenz B."/>
            <person name="Lemos M."/>
            <person name="Hackermueller J."/>
            <person name="Diekert G."/>
        </authorList>
    </citation>
    <scope>NUCLEOTIDE SEQUENCE [LARGE SCALE GENOMIC DNA]</scope>
    <source>
        <strain>DSM 13726</strain>
        <strain evidence="5">PCE-M2</strain>
    </source>
</reference>
<dbReference type="GO" id="GO:0046872">
    <property type="term" value="F:metal ion binding"/>
    <property type="evidence" value="ECO:0007669"/>
    <property type="project" value="UniProtKB-KW"/>
</dbReference>
<dbReference type="PANTHER" id="PTHR33542">
    <property type="entry name" value="SIROHYDROCHLORIN FERROCHELATASE, CHLOROPLASTIC"/>
    <property type="match status" value="1"/>
</dbReference>
<dbReference type="EMBL" id="CP017111">
    <property type="protein sequence ID" value="AOO65290.1"/>
    <property type="molecule type" value="Genomic_DNA"/>
</dbReference>
<accession>A0A1D7TK30</accession>
<dbReference type="GO" id="GO:0019251">
    <property type="term" value="P:anaerobic cobalamin biosynthetic process"/>
    <property type="evidence" value="ECO:0007669"/>
    <property type="project" value="InterPro"/>
</dbReference>
<dbReference type="Gene3D" id="3.40.50.1400">
    <property type="match status" value="2"/>
</dbReference>
<dbReference type="InterPro" id="IPR050963">
    <property type="entry name" value="Sirohydro_Cobaltochel/CbiX"/>
</dbReference>
<sequence length="300" mass="34197">MKKTIMLISMMMIVFIFNGFTLFQNKDKKAILFVNFGTTYNDTRVATIDTLQKKIADTYKDYDVRLAYTSRQIIRKLSERDGIRIDTPEEALKKLKADGYGTVIVQATHIINGEEADYLKREVASLKDDFYVIKLGHPLLTHIKDYELTMKALQLQYSELKADEAVVLIGHGTHHPSTSAYAMIDYFFQDASQNVYFGTVEGFPSYDNVLTRLKKNGIRTVTLMPFLFVAGDHANNDIAGDEEDSWKSMLLKEGFNVNVYLHGLGENEAIQQIFIEHIEHAITNKEIDMKRKKAGYALGK</sequence>
<keyword evidence="4" id="KW-0456">Lyase</keyword>
<dbReference type="SUPFAM" id="SSF53800">
    <property type="entry name" value="Chelatase"/>
    <property type="match status" value="1"/>
</dbReference>
<keyword evidence="2" id="KW-0170">Cobalt</keyword>
<evidence type="ECO:0000313" key="5">
    <source>
        <dbReference type="Proteomes" id="UP000094609"/>
    </source>
</evidence>
<keyword evidence="3" id="KW-0812">Transmembrane</keyword>
<keyword evidence="2" id="KW-0479">Metal-binding</keyword>
<organism evidence="4 5">
    <name type="scientific">Sulfurospirillum halorespirans DSM 13726</name>
    <dbReference type="NCBI Taxonomy" id="1193502"/>
    <lineage>
        <taxon>Bacteria</taxon>
        <taxon>Pseudomonadati</taxon>
        <taxon>Campylobacterota</taxon>
        <taxon>Epsilonproteobacteria</taxon>
        <taxon>Campylobacterales</taxon>
        <taxon>Sulfurospirillaceae</taxon>
        <taxon>Sulfurospirillum</taxon>
    </lineage>
</organism>
<protein>
    <submittedName>
        <fullName evidence="4">Sirohydrochlorin cobaltochelatase CbiK</fullName>
        <ecNumber evidence="4">4.99.1.3</ecNumber>
    </submittedName>
</protein>
<dbReference type="PATRIC" id="fig|1193502.14.peg.1538"/>
<dbReference type="GO" id="GO:0016852">
    <property type="term" value="F:sirohydrochlorin cobaltochelatase activity"/>
    <property type="evidence" value="ECO:0007669"/>
    <property type="project" value="UniProtKB-EC"/>
</dbReference>
<dbReference type="RefSeq" id="WP_025344685.1">
    <property type="nucleotide sequence ID" value="NZ_CP017111.1"/>
</dbReference>
<evidence type="ECO:0000256" key="1">
    <source>
        <dbReference type="PIRSR" id="PIRSR033579-1"/>
    </source>
</evidence>
<dbReference type="CDD" id="cd03412">
    <property type="entry name" value="CbiK_N"/>
    <property type="match status" value="1"/>
</dbReference>
<feature type="transmembrane region" description="Helical" evidence="3">
    <location>
        <begin position="6"/>
        <end position="23"/>
    </location>
</feature>
<feature type="binding site" evidence="2">
    <location>
        <position position="233"/>
    </location>
    <ligand>
        <name>Co(2+)</name>
        <dbReference type="ChEBI" id="CHEBI:48828"/>
    </ligand>
</feature>
<feature type="binding site" evidence="2">
    <location>
        <position position="171"/>
    </location>
    <ligand>
        <name>Co(2+)</name>
        <dbReference type="ChEBI" id="CHEBI:48828"/>
    </ligand>
</feature>
<name>A0A1D7TK30_9BACT</name>
<evidence type="ECO:0000256" key="2">
    <source>
        <dbReference type="PIRSR" id="PIRSR033579-3"/>
    </source>
</evidence>
<gene>
    <name evidence="4" type="ORF">SHALO_1515</name>
</gene>